<accession>A0A0A9AAH5</accession>
<name>A0A0A9AAH5_ARUDO</name>
<evidence type="ECO:0000313" key="1">
    <source>
        <dbReference type="EMBL" id="JAD46953.1"/>
    </source>
</evidence>
<dbReference type="EMBL" id="GBRH01250942">
    <property type="protein sequence ID" value="JAD46953.1"/>
    <property type="molecule type" value="Transcribed_RNA"/>
</dbReference>
<protein>
    <submittedName>
        <fullName evidence="1">Uncharacterized protein</fullName>
    </submittedName>
</protein>
<organism evidence="1">
    <name type="scientific">Arundo donax</name>
    <name type="common">Giant reed</name>
    <name type="synonym">Donax arundinaceus</name>
    <dbReference type="NCBI Taxonomy" id="35708"/>
    <lineage>
        <taxon>Eukaryota</taxon>
        <taxon>Viridiplantae</taxon>
        <taxon>Streptophyta</taxon>
        <taxon>Embryophyta</taxon>
        <taxon>Tracheophyta</taxon>
        <taxon>Spermatophyta</taxon>
        <taxon>Magnoliopsida</taxon>
        <taxon>Liliopsida</taxon>
        <taxon>Poales</taxon>
        <taxon>Poaceae</taxon>
        <taxon>PACMAD clade</taxon>
        <taxon>Arundinoideae</taxon>
        <taxon>Arundineae</taxon>
        <taxon>Arundo</taxon>
    </lineage>
</organism>
<reference evidence="1" key="2">
    <citation type="journal article" date="2015" name="Data Brief">
        <title>Shoot transcriptome of the giant reed, Arundo donax.</title>
        <authorList>
            <person name="Barrero R.A."/>
            <person name="Guerrero F.D."/>
            <person name="Moolhuijzen P."/>
            <person name="Goolsby J.A."/>
            <person name="Tidwell J."/>
            <person name="Bellgard S.E."/>
            <person name="Bellgard M.I."/>
        </authorList>
    </citation>
    <scope>NUCLEOTIDE SEQUENCE</scope>
    <source>
        <tissue evidence="1">Shoot tissue taken approximately 20 cm above the soil surface</tissue>
    </source>
</reference>
<dbReference type="AlphaFoldDB" id="A0A0A9AAH5"/>
<sequence length="48" mass="5514">MFPVFLSWMTSYTAGPLSWVAASKRDIRPCYSLVLYHLFYNSIVACHA</sequence>
<reference evidence="1" key="1">
    <citation type="submission" date="2014-09" db="EMBL/GenBank/DDBJ databases">
        <authorList>
            <person name="Magalhaes I.L.F."/>
            <person name="Oliveira U."/>
            <person name="Santos F.R."/>
            <person name="Vidigal T.H.D.A."/>
            <person name="Brescovit A.D."/>
            <person name="Santos A.J."/>
        </authorList>
    </citation>
    <scope>NUCLEOTIDE SEQUENCE</scope>
    <source>
        <tissue evidence="1">Shoot tissue taken approximately 20 cm above the soil surface</tissue>
    </source>
</reference>
<proteinExistence type="predicted"/>